<feature type="domain" description="SLH" evidence="2">
    <location>
        <begin position="145"/>
        <end position="209"/>
    </location>
</feature>
<dbReference type="GO" id="GO:0015288">
    <property type="term" value="F:porin activity"/>
    <property type="evidence" value="ECO:0007669"/>
    <property type="project" value="InterPro"/>
</dbReference>
<evidence type="ECO:0000313" key="3">
    <source>
        <dbReference type="EMBL" id="NER31244.1"/>
    </source>
</evidence>
<dbReference type="PANTHER" id="PTHR43308:SF1">
    <property type="entry name" value="OUTER MEMBRANE PROTEIN ALPHA"/>
    <property type="match status" value="1"/>
</dbReference>
<dbReference type="AlphaFoldDB" id="A0A6B3NM10"/>
<dbReference type="GO" id="GO:0008643">
    <property type="term" value="P:carbohydrate transport"/>
    <property type="evidence" value="ECO:0007669"/>
    <property type="project" value="InterPro"/>
</dbReference>
<dbReference type="InterPro" id="IPR001119">
    <property type="entry name" value="SLH_dom"/>
</dbReference>
<dbReference type="InterPro" id="IPR047684">
    <property type="entry name" value="Por_som-like"/>
</dbReference>
<dbReference type="Pfam" id="PF04966">
    <property type="entry name" value="OprB"/>
    <property type="match status" value="1"/>
</dbReference>
<sequence>MNKFSQTKSDQFVSINAYLGQGITLPKNAQRAVGEALKAIAIPLNSFSPALVSTFLLLFAHGSYAAQNNNQQQTKEVRSFSPLTELPQTVVEKSSIPHLPSASSAPGNSRNLPKINLVSDARQVLEQIQLYNGNSANNSLNQITNVSQLRDVSPGDWAYEALRSLVERYGCIAGYPNGTYQGNRPLSRYEFAAGLNACLQQIERLIAGNTESFSGNDLETLQRLTQEFETELTTLGARVDNLEGRVAFLEDHQFSATTKLKGQAVFNIAGAFGDEKALAGEDDLETSGLDDNIVFNNRVRLAFVTSFTGKDQLTTRLEAGNFDNFAQAATGTDMARLGYEASGGNDVKLERLHYQFPVGDKLQFHLGAFGVTFDDIANPINPFFESNGNGALTRFGQRNPALYRSGEQAIGANIKLTDSISLDLAYL</sequence>
<proteinExistence type="inferred from homology"/>
<dbReference type="GO" id="GO:0016020">
    <property type="term" value="C:membrane"/>
    <property type="evidence" value="ECO:0007669"/>
    <property type="project" value="InterPro"/>
</dbReference>
<dbReference type="NCBIfam" id="NF033921">
    <property type="entry name" value="por_somb"/>
    <property type="match status" value="1"/>
</dbReference>
<feature type="non-terminal residue" evidence="3">
    <location>
        <position position="427"/>
    </location>
</feature>
<comment type="caution">
    <text evidence="3">The sequence shown here is derived from an EMBL/GenBank/DDBJ whole genome shotgun (WGS) entry which is preliminary data.</text>
</comment>
<dbReference type="InterPro" id="IPR007049">
    <property type="entry name" value="Carb-sel_porin_OprB"/>
</dbReference>
<dbReference type="PROSITE" id="PS51272">
    <property type="entry name" value="SLH"/>
    <property type="match status" value="1"/>
</dbReference>
<name>A0A6B3NM10_9CYAN</name>
<evidence type="ECO:0000256" key="1">
    <source>
        <dbReference type="RuleBase" id="RU363072"/>
    </source>
</evidence>
<reference evidence="3" key="1">
    <citation type="submission" date="2019-11" db="EMBL/GenBank/DDBJ databases">
        <title>Genomic insights into an expanded diversity of filamentous marine cyanobacteria reveals the extraordinary biosynthetic potential of Moorea and Okeania.</title>
        <authorList>
            <person name="Ferreira Leao T."/>
            <person name="Wang M."/>
            <person name="Moss N."/>
            <person name="Da Silva R."/>
            <person name="Sanders J."/>
            <person name="Nurk S."/>
            <person name="Gurevich A."/>
            <person name="Humphrey G."/>
            <person name="Reher R."/>
            <person name="Zhu Q."/>
            <person name="Belda-Ferre P."/>
            <person name="Glukhov E."/>
            <person name="Rex R."/>
            <person name="Dorrestein P.C."/>
            <person name="Knight R."/>
            <person name="Pevzner P."/>
            <person name="Gerwick W.H."/>
            <person name="Gerwick L."/>
        </authorList>
    </citation>
    <scope>NUCLEOTIDE SEQUENCE</scope>
    <source>
        <strain evidence="3">SIO1C4</strain>
    </source>
</reference>
<comment type="similarity">
    <text evidence="1">Belongs to the OprB family.</text>
</comment>
<dbReference type="Pfam" id="PF00395">
    <property type="entry name" value="SLH"/>
    <property type="match status" value="1"/>
</dbReference>
<dbReference type="EMBL" id="JAAHFQ010000760">
    <property type="protein sequence ID" value="NER31244.1"/>
    <property type="molecule type" value="Genomic_DNA"/>
</dbReference>
<dbReference type="InterPro" id="IPR051465">
    <property type="entry name" value="Cell_Envelope_Struct_Comp"/>
</dbReference>
<organism evidence="3">
    <name type="scientific">Symploca sp. SIO1C4</name>
    <dbReference type="NCBI Taxonomy" id="2607765"/>
    <lineage>
        <taxon>Bacteria</taxon>
        <taxon>Bacillati</taxon>
        <taxon>Cyanobacteriota</taxon>
        <taxon>Cyanophyceae</taxon>
        <taxon>Coleofasciculales</taxon>
        <taxon>Coleofasciculaceae</taxon>
        <taxon>Symploca</taxon>
    </lineage>
</organism>
<gene>
    <name evidence="3" type="ORF">F6J89_27400</name>
</gene>
<dbReference type="PANTHER" id="PTHR43308">
    <property type="entry name" value="OUTER MEMBRANE PROTEIN ALPHA-RELATED"/>
    <property type="match status" value="1"/>
</dbReference>
<accession>A0A6B3NM10</accession>
<protein>
    <submittedName>
        <fullName evidence="3">Iron uptake porin</fullName>
    </submittedName>
</protein>
<evidence type="ECO:0000259" key="2">
    <source>
        <dbReference type="PROSITE" id="PS51272"/>
    </source>
</evidence>